<dbReference type="Proteomes" id="UP000035704">
    <property type="component" value="Chromosome"/>
</dbReference>
<dbReference type="EMBL" id="CP009687">
    <property type="protein sequence ID" value="AKL95001.1"/>
    <property type="molecule type" value="Genomic_DNA"/>
</dbReference>
<dbReference type="AlphaFoldDB" id="A0A0G3W8N4"/>
<dbReference type="PATRIC" id="fig|84022.6.peg.1542"/>
<name>A0A0G3W8N4_9CLOT</name>
<evidence type="ECO:0000313" key="1">
    <source>
        <dbReference type="EMBL" id="AKL95001.1"/>
    </source>
</evidence>
<reference evidence="1 2" key="1">
    <citation type="submission" date="2014-10" db="EMBL/GenBank/DDBJ databases">
        <title>Genome sequence of Clostridium aceticum DSM 1496.</title>
        <authorList>
            <person name="Poehlein A."/>
            <person name="Schiel-Bengelsdorf B."/>
            <person name="Gottschalk G."/>
            <person name="Duerre P."/>
            <person name="Daniel R."/>
        </authorList>
    </citation>
    <scope>NUCLEOTIDE SEQUENCE [LARGE SCALE GENOMIC DNA]</scope>
    <source>
        <strain evidence="1 2">DSM 1496</strain>
    </source>
</reference>
<dbReference type="KEGG" id="cace:CACET_c15520"/>
<evidence type="ECO:0000313" key="2">
    <source>
        <dbReference type="Proteomes" id="UP000035704"/>
    </source>
</evidence>
<dbReference type="STRING" id="84022.CACET_c15520"/>
<dbReference type="RefSeq" id="WP_144414740.1">
    <property type="nucleotide sequence ID" value="NZ_CP009687.1"/>
</dbReference>
<accession>A0A0G3W8N4</accession>
<sequence>MKELILTTSSTLEEIILKKYLELQSVADTSKWLNQKGYRVNTGKGNRKYISNDITKIINDKHCNASDKLKEFAKALYKKNYNYSKKVF</sequence>
<proteinExistence type="predicted"/>
<gene>
    <name evidence="1" type="ORF">CACET_c15520</name>
</gene>
<protein>
    <submittedName>
        <fullName evidence="1">Uncharacterized protein</fullName>
    </submittedName>
</protein>
<keyword evidence="2" id="KW-1185">Reference proteome</keyword>
<organism evidence="1 2">
    <name type="scientific">Clostridium aceticum</name>
    <dbReference type="NCBI Taxonomy" id="84022"/>
    <lineage>
        <taxon>Bacteria</taxon>
        <taxon>Bacillati</taxon>
        <taxon>Bacillota</taxon>
        <taxon>Clostridia</taxon>
        <taxon>Eubacteriales</taxon>
        <taxon>Clostridiaceae</taxon>
        <taxon>Clostridium</taxon>
    </lineage>
</organism>